<keyword evidence="1" id="KW-0175">Coiled coil</keyword>
<reference evidence="2 3" key="1">
    <citation type="journal article" date="2024" name="Nat. Commun.">
        <title>Phylogenomics reveals the evolutionary origins of lichenization in chlorophyte algae.</title>
        <authorList>
            <person name="Puginier C."/>
            <person name="Libourel C."/>
            <person name="Otte J."/>
            <person name="Skaloud P."/>
            <person name="Haon M."/>
            <person name="Grisel S."/>
            <person name="Petersen M."/>
            <person name="Berrin J.G."/>
            <person name="Delaux P.M."/>
            <person name="Dal Grande F."/>
            <person name="Keller J."/>
        </authorList>
    </citation>
    <scope>NUCLEOTIDE SEQUENCE [LARGE SCALE GENOMIC DNA]</scope>
    <source>
        <strain evidence="2 3">SAG 2036</strain>
    </source>
</reference>
<comment type="caution">
    <text evidence="2">The sequence shown here is derived from an EMBL/GenBank/DDBJ whole genome shotgun (WGS) entry which is preliminary data.</text>
</comment>
<keyword evidence="3" id="KW-1185">Reference proteome</keyword>
<feature type="coiled-coil region" evidence="1">
    <location>
        <begin position="33"/>
        <end position="76"/>
    </location>
</feature>
<proteinExistence type="predicted"/>
<accession>A0AAW1P0H6</accession>
<gene>
    <name evidence="2" type="ORF">WJX73_003616</name>
</gene>
<dbReference type="Proteomes" id="UP001465755">
    <property type="component" value="Unassembled WGS sequence"/>
</dbReference>
<dbReference type="EMBL" id="JALJOQ010000078">
    <property type="protein sequence ID" value="KAK9800871.1"/>
    <property type="molecule type" value="Genomic_DNA"/>
</dbReference>
<sequence>MDTCSSAAVSHTVHDSKVPLHEAMPACIADSAEQILRQELESAALNMEQHQRMLCNEDLEAKAQVLRETNQAVAKVSSLQGDLAHQVQCMTGAKLAVGIDGQTLLLELLAAATSPAVDAKHLASVTAYQDSPEVWASMTQRAIEASSSCLDCSTGLDNLLSNLRKLRKQLPHA</sequence>
<organism evidence="2 3">
    <name type="scientific">Symbiochloris irregularis</name>
    <dbReference type="NCBI Taxonomy" id="706552"/>
    <lineage>
        <taxon>Eukaryota</taxon>
        <taxon>Viridiplantae</taxon>
        <taxon>Chlorophyta</taxon>
        <taxon>core chlorophytes</taxon>
        <taxon>Trebouxiophyceae</taxon>
        <taxon>Trebouxiales</taxon>
        <taxon>Trebouxiaceae</taxon>
        <taxon>Symbiochloris</taxon>
    </lineage>
</organism>
<name>A0AAW1P0H6_9CHLO</name>
<protein>
    <submittedName>
        <fullName evidence="2">Uncharacterized protein</fullName>
    </submittedName>
</protein>
<dbReference type="AlphaFoldDB" id="A0AAW1P0H6"/>
<evidence type="ECO:0000313" key="2">
    <source>
        <dbReference type="EMBL" id="KAK9800871.1"/>
    </source>
</evidence>
<evidence type="ECO:0000313" key="3">
    <source>
        <dbReference type="Proteomes" id="UP001465755"/>
    </source>
</evidence>
<evidence type="ECO:0000256" key="1">
    <source>
        <dbReference type="SAM" id="Coils"/>
    </source>
</evidence>